<keyword evidence="1" id="KW-0328">Glycosyltransferase</keyword>
<evidence type="ECO:0000259" key="4">
    <source>
        <dbReference type="Pfam" id="PF13579"/>
    </source>
</evidence>
<dbReference type="InterPro" id="IPR001296">
    <property type="entry name" value="Glyco_trans_1"/>
</dbReference>
<accession>A0ABP7E5D9</accession>
<reference evidence="6" key="1">
    <citation type="journal article" date="2019" name="Int. J. Syst. Evol. Microbiol.">
        <title>The Global Catalogue of Microorganisms (GCM) 10K type strain sequencing project: providing services to taxonomists for standard genome sequencing and annotation.</title>
        <authorList>
            <consortium name="The Broad Institute Genomics Platform"/>
            <consortium name="The Broad Institute Genome Sequencing Center for Infectious Disease"/>
            <person name="Wu L."/>
            <person name="Ma J."/>
        </authorList>
    </citation>
    <scope>NUCLEOTIDE SEQUENCE [LARGE SCALE GENOMIC DNA]</scope>
    <source>
        <strain evidence="6">JCM 17125</strain>
    </source>
</reference>
<name>A0ABP7E5D9_9MICO</name>
<dbReference type="CDD" id="cd03801">
    <property type="entry name" value="GT4_PimA-like"/>
    <property type="match status" value="1"/>
</dbReference>
<dbReference type="InterPro" id="IPR028098">
    <property type="entry name" value="Glyco_trans_4-like_N"/>
</dbReference>
<dbReference type="PANTHER" id="PTHR12526">
    <property type="entry name" value="GLYCOSYLTRANSFERASE"/>
    <property type="match status" value="1"/>
</dbReference>
<evidence type="ECO:0000259" key="3">
    <source>
        <dbReference type="Pfam" id="PF00534"/>
    </source>
</evidence>
<dbReference type="Pfam" id="PF00534">
    <property type="entry name" value="Glycos_transf_1"/>
    <property type="match status" value="1"/>
</dbReference>
<gene>
    <name evidence="5" type="ORF">GCM10022399_32870</name>
</gene>
<protein>
    <recommendedName>
        <fullName evidence="7">D-inositol 3-phosphate glycosyltransferase</fullName>
    </recommendedName>
</protein>
<feature type="domain" description="Glycosyltransferase subfamily 4-like N-terminal" evidence="4">
    <location>
        <begin position="36"/>
        <end position="215"/>
    </location>
</feature>
<dbReference type="Gene3D" id="3.40.50.2000">
    <property type="entry name" value="Glycogen Phosphorylase B"/>
    <property type="match status" value="2"/>
</dbReference>
<dbReference type="PANTHER" id="PTHR12526:SF510">
    <property type="entry name" value="D-INOSITOL 3-PHOSPHATE GLYCOSYLTRANSFERASE"/>
    <property type="match status" value="1"/>
</dbReference>
<sequence>MSHGSPDPAAHVQQEAWDVSRRPVIIATIAREEGITGVHTHVRQLRRYLERSGETSELLTPHDWSRRGRLHGLVLLPLFGARVVLERLWGPGHVWWYRTSHEFFLRRVLQRRLAGAGTCTVYAQCPVAARAALAARSDPRQRVVLAVHFGISQADEWVRKRQIRKGGAIYRSIRRTERAVVPAVDGLVFVSPWAREALREWLPEVDGVEGRVVPNFVSSPSVDLEETAKGGDLVSVGNLDTGKNHRYLLDVLSAARRAGHAYSLDILGQGEERQSLLRLVDQLDLGKQVRLLGFRRDVQQRLPEYRAYVHASYVETSSLAIMEAMAAGLPILSSSSGALAELFDDPAEGRFWPLDDPAAAARILIGLLEDHEELARAGRAARRRYLAEYDADTVAPRLLSFLTAARAEGRGSLTDR</sequence>
<dbReference type="EMBL" id="BAABDC010000005">
    <property type="protein sequence ID" value="GAA3713583.1"/>
    <property type="molecule type" value="Genomic_DNA"/>
</dbReference>
<evidence type="ECO:0008006" key="7">
    <source>
        <dbReference type="Google" id="ProtNLM"/>
    </source>
</evidence>
<dbReference type="Pfam" id="PF13579">
    <property type="entry name" value="Glyco_trans_4_4"/>
    <property type="match status" value="1"/>
</dbReference>
<organism evidence="5 6">
    <name type="scientific">Terrabacter ginsenosidimutans</name>
    <dbReference type="NCBI Taxonomy" id="490575"/>
    <lineage>
        <taxon>Bacteria</taxon>
        <taxon>Bacillati</taxon>
        <taxon>Actinomycetota</taxon>
        <taxon>Actinomycetes</taxon>
        <taxon>Micrococcales</taxon>
        <taxon>Intrasporangiaceae</taxon>
        <taxon>Terrabacter</taxon>
    </lineage>
</organism>
<evidence type="ECO:0000313" key="5">
    <source>
        <dbReference type="EMBL" id="GAA3713583.1"/>
    </source>
</evidence>
<proteinExistence type="predicted"/>
<dbReference type="Proteomes" id="UP001501468">
    <property type="component" value="Unassembled WGS sequence"/>
</dbReference>
<feature type="domain" description="Glycosyl transferase family 1" evidence="3">
    <location>
        <begin position="232"/>
        <end position="384"/>
    </location>
</feature>
<evidence type="ECO:0000256" key="2">
    <source>
        <dbReference type="ARBA" id="ARBA00022679"/>
    </source>
</evidence>
<keyword evidence="6" id="KW-1185">Reference proteome</keyword>
<evidence type="ECO:0000313" key="6">
    <source>
        <dbReference type="Proteomes" id="UP001501468"/>
    </source>
</evidence>
<evidence type="ECO:0000256" key="1">
    <source>
        <dbReference type="ARBA" id="ARBA00022676"/>
    </source>
</evidence>
<keyword evidence="2" id="KW-0808">Transferase</keyword>
<comment type="caution">
    <text evidence="5">The sequence shown here is derived from an EMBL/GenBank/DDBJ whole genome shotgun (WGS) entry which is preliminary data.</text>
</comment>
<dbReference type="SUPFAM" id="SSF53756">
    <property type="entry name" value="UDP-Glycosyltransferase/glycogen phosphorylase"/>
    <property type="match status" value="1"/>
</dbReference>